<gene>
    <name evidence="1" type="ORF">S03H2_43592</name>
</gene>
<dbReference type="InterPro" id="IPR013785">
    <property type="entry name" value="Aldolase_TIM"/>
</dbReference>
<dbReference type="AlphaFoldDB" id="X1HNC6"/>
<accession>X1HNC6</accession>
<evidence type="ECO:0000313" key="1">
    <source>
        <dbReference type="EMBL" id="GAH71641.1"/>
    </source>
</evidence>
<dbReference type="SUPFAM" id="SSF102114">
    <property type="entry name" value="Radical SAM enzymes"/>
    <property type="match status" value="1"/>
</dbReference>
<sequence>KGAAFGLHGGEPLMMPKQDVEAIIAKACELSDGCSVQTNATLVDDEYIAMFKEISCQRGF</sequence>
<feature type="non-terminal residue" evidence="1">
    <location>
        <position position="1"/>
    </location>
</feature>
<comment type="caution">
    <text evidence="1">The sequence shown here is derived from an EMBL/GenBank/DDBJ whole genome shotgun (WGS) entry which is preliminary data.</text>
</comment>
<protein>
    <recommendedName>
        <fullName evidence="2">Radical SAM core domain-containing protein</fullName>
    </recommendedName>
</protein>
<dbReference type="InterPro" id="IPR058240">
    <property type="entry name" value="rSAM_sf"/>
</dbReference>
<dbReference type="EMBL" id="BARU01027207">
    <property type="protein sequence ID" value="GAH71641.1"/>
    <property type="molecule type" value="Genomic_DNA"/>
</dbReference>
<name>X1HNC6_9ZZZZ</name>
<dbReference type="Gene3D" id="3.20.20.70">
    <property type="entry name" value="Aldolase class I"/>
    <property type="match status" value="1"/>
</dbReference>
<evidence type="ECO:0008006" key="2">
    <source>
        <dbReference type="Google" id="ProtNLM"/>
    </source>
</evidence>
<organism evidence="1">
    <name type="scientific">marine sediment metagenome</name>
    <dbReference type="NCBI Taxonomy" id="412755"/>
    <lineage>
        <taxon>unclassified sequences</taxon>
        <taxon>metagenomes</taxon>
        <taxon>ecological metagenomes</taxon>
    </lineage>
</organism>
<reference evidence="1" key="1">
    <citation type="journal article" date="2014" name="Front. Microbiol.">
        <title>High frequency of phylogenetically diverse reductive dehalogenase-homologous genes in deep subseafloor sedimentary metagenomes.</title>
        <authorList>
            <person name="Kawai M."/>
            <person name="Futagami T."/>
            <person name="Toyoda A."/>
            <person name="Takaki Y."/>
            <person name="Nishi S."/>
            <person name="Hori S."/>
            <person name="Arai W."/>
            <person name="Tsubouchi T."/>
            <person name="Morono Y."/>
            <person name="Uchiyama I."/>
            <person name="Ito T."/>
            <person name="Fujiyama A."/>
            <person name="Inagaki F."/>
            <person name="Takami H."/>
        </authorList>
    </citation>
    <scope>NUCLEOTIDE SEQUENCE</scope>
    <source>
        <strain evidence="1">Expedition CK06-06</strain>
    </source>
</reference>
<proteinExistence type="predicted"/>